<evidence type="ECO:0000256" key="9">
    <source>
        <dbReference type="ARBA" id="ARBA00023136"/>
    </source>
</evidence>
<evidence type="ECO:0000256" key="4">
    <source>
        <dbReference type="ARBA" id="ARBA00022475"/>
    </source>
</evidence>
<comment type="similarity">
    <text evidence="2">Belongs to the CorA metal ion transporter (MIT) (TC 1.A.35) family.</text>
</comment>
<evidence type="ECO:0000256" key="1">
    <source>
        <dbReference type="ARBA" id="ARBA00004651"/>
    </source>
</evidence>
<sequence>MAVYYSIRPQLAEIPAPKNEDSQSSLPHIIIMTPEEAANGTFLQTNMYAKLEHSQEVRFCKAEAHKDFLYGTFVIPPKSNNREKIAFRYLIAKDRIVFIEDGGFVKQMIDKMQQAILRENPGIGFFFSDFLDMLISEDLLYLTEIENQIAHLEDEVLAGTLENFNHKIMACRRKILVCSHYYLQLSDISNILQQNDHGFFTRNELASFRLFSERVGRLHEEALMLREYSTQLREVYQAQIDIRQNKIMKILTVVTTIFLPLTLIVGWYGMNFKYMPELSWRYGYLAVILLSAVIVFFCVRICRKKHFL</sequence>
<keyword evidence="6" id="KW-0460">Magnesium</keyword>
<dbReference type="PANTHER" id="PTHR46494">
    <property type="entry name" value="CORA FAMILY METAL ION TRANSPORTER (EUROFUNG)"/>
    <property type="match status" value="1"/>
</dbReference>
<dbReference type="CDD" id="cd12826">
    <property type="entry name" value="EcCorA_ZntB-like_u1"/>
    <property type="match status" value="1"/>
</dbReference>
<dbReference type="InterPro" id="IPR002523">
    <property type="entry name" value="MgTranspt_CorA/ZnTranspt_ZntB"/>
</dbReference>
<dbReference type="PATRIC" id="fig|1432052.4.peg.623"/>
<evidence type="ECO:0000313" key="13">
    <source>
        <dbReference type="EMBL" id="ODM08929.1"/>
    </source>
</evidence>
<dbReference type="GO" id="GO:0050897">
    <property type="term" value="F:cobalt ion binding"/>
    <property type="evidence" value="ECO:0007669"/>
    <property type="project" value="TreeGrafter"/>
</dbReference>
<dbReference type="Gene3D" id="1.20.58.340">
    <property type="entry name" value="Magnesium transport protein CorA, transmembrane region"/>
    <property type="match status" value="2"/>
</dbReference>
<keyword evidence="7 12" id="KW-1133">Transmembrane helix</keyword>
<comment type="caution">
    <text evidence="13">The sequence shown here is derived from an EMBL/GenBank/DDBJ whole genome shotgun (WGS) entry which is preliminary data.</text>
</comment>
<dbReference type="PANTHER" id="PTHR46494:SF1">
    <property type="entry name" value="CORA FAMILY METAL ION TRANSPORTER (EUROFUNG)"/>
    <property type="match status" value="1"/>
</dbReference>
<dbReference type="SUPFAM" id="SSF143865">
    <property type="entry name" value="CorA soluble domain-like"/>
    <property type="match status" value="1"/>
</dbReference>
<keyword evidence="3" id="KW-0813">Transport</keyword>
<comment type="catalytic activity">
    <reaction evidence="10">
        <text>Mg(2+)(in) = Mg(2+)(out)</text>
        <dbReference type="Rhea" id="RHEA:29827"/>
        <dbReference type="ChEBI" id="CHEBI:18420"/>
    </reaction>
</comment>
<feature type="transmembrane region" description="Helical" evidence="12">
    <location>
        <begin position="250"/>
        <end position="270"/>
    </location>
</feature>
<dbReference type="Pfam" id="PF01544">
    <property type="entry name" value="CorA"/>
    <property type="match status" value="1"/>
</dbReference>
<reference evidence="13 14" key="1">
    <citation type="submission" date="2016-07" db="EMBL/GenBank/DDBJ databases">
        <title>Characterization of isolates of Eisenbergiella tayi derived from blood cultures, using whole genome sequencing.</title>
        <authorList>
            <person name="Burdz T."/>
            <person name="Wiebe D."/>
            <person name="Huynh C."/>
            <person name="Bernard K."/>
        </authorList>
    </citation>
    <scope>NUCLEOTIDE SEQUENCE [LARGE SCALE GENOMIC DNA]</scope>
    <source>
        <strain evidence="13 14">NML 110608</strain>
    </source>
</reference>
<dbReference type="FunFam" id="1.20.58.340:FF:000004">
    <property type="entry name" value="Magnesium transport protein CorA"/>
    <property type="match status" value="1"/>
</dbReference>
<dbReference type="EMBL" id="MCGH01000001">
    <property type="protein sequence ID" value="ODM08929.1"/>
    <property type="molecule type" value="Genomic_DNA"/>
</dbReference>
<keyword evidence="5 12" id="KW-0812">Transmembrane</keyword>
<dbReference type="GO" id="GO:0005886">
    <property type="term" value="C:plasma membrane"/>
    <property type="evidence" value="ECO:0007669"/>
    <property type="project" value="UniProtKB-SubCell"/>
</dbReference>
<dbReference type="GO" id="GO:0000287">
    <property type="term" value="F:magnesium ion binding"/>
    <property type="evidence" value="ECO:0007669"/>
    <property type="project" value="TreeGrafter"/>
</dbReference>
<dbReference type="GO" id="GO:0015087">
    <property type="term" value="F:cobalt ion transmembrane transporter activity"/>
    <property type="evidence" value="ECO:0007669"/>
    <property type="project" value="TreeGrafter"/>
</dbReference>
<gene>
    <name evidence="13" type="primary">corA_1</name>
    <name evidence="13" type="ORF">BEI61_00558</name>
</gene>
<comment type="subcellular location">
    <subcellularLocation>
        <location evidence="1">Cell membrane</location>
        <topology evidence="1">Multi-pass membrane protein</topology>
    </subcellularLocation>
</comment>
<proteinExistence type="inferred from homology"/>
<dbReference type="InterPro" id="IPR045861">
    <property type="entry name" value="CorA_cytoplasmic_dom"/>
</dbReference>
<name>A0A1E3AJY7_9FIRM</name>
<dbReference type="AlphaFoldDB" id="A0A1E3AJY7"/>
<evidence type="ECO:0000313" key="14">
    <source>
        <dbReference type="Proteomes" id="UP000094067"/>
    </source>
</evidence>
<feature type="transmembrane region" description="Helical" evidence="12">
    <location>
        <begin position="282"/>
        <end position="302"/>
    </location>
</feature>
<evidence type="ECO:0000256" key="7">
    <source>
        <dbReference type="ARBA" id="ARBA00022989"/>
    </source>
</evidence>
<protein>
    <submittedName>
        <fullName evidence="13">Magnesium transport protein CorA</fullName>
    </submittedName>
</protein>
<organism evidence="13 14">
    <name type="scientific">Eisenbergiella tayi</name>
    <dbReference type="NCBI Taxonomy" id="1432052"/>
    <lineage>
        <taxon>Bacteria</taxon>
        <taxon>Bacillati</taxon>
        <taxon>Bacillota</taxon>
        <taxon>Clostridia</taxon>
        <taxon>Lachnospirales</taxon>
        <taxon>Lachnospiraceae</taxon>
        <taxon>Eisenbergiella</taxon>
    </lineage>
</organism>
<dbReference type="RefSeq" id="WP_081331030.1">
    <property type="nucleotide sequence ID" value="NZ_MCGH01000001.1"/>
</dbReference>
<keyword evidence="4" id="KW-1003">Cell membrane</keyword>
<dbReference type="InterPro" id="IPR045863">
    <property type="entry name" value="CorA_TM1_TM2"/>
</dbReference>
<evidence type="ECO:0000256" key="2">
    <source>
        <dbReference type="ARBA" id="ARBA00009765"/>
    </source>
</evidence>
<evidence type="ECO:0000256" key="11">
    <source>
        <dbReference type="ARBA" id="ARBA00045497"/>
    </source>
</evidence>
<evidence type="ECO:0000256" key="12">
    <source>
        <dbReference type="SAM" id="Phobius"/>
    </source>
</evidence>
<evidence type="ECO:0000256" key="8">
    <source>
        <dbReference type="ARBA" id="ARBA00023065"/>
    </source>
</evidence>
<evidence type="ECO:0000256" key="3">
    <source>
        <dbReference type="ARBA" id="ARBA00022448"/>
    </source>
</evidence>
<keyword evidence="9 12" id="KW-0472">Membrane</keyword>
<evidence type="ECO:0000256" key="5">
    <source>
        <dbReference type="ARBA" id="ARBA00022692"/>
    </source>
</evidence>
<dbReference type="Proteomes" id="UP000094067">
    <property type="component" value="Unassembled WGS sequence"/>
</dbReference>
<accession>A0A1E3AJY7</accession>
<evidence type="ECO:0000256" key="6">
    <source>
        <dbReference type="ARBA" id="ARBA00022842"/>
    </source>
</evidence>
<dbReference type="SUPFAM" id="SSF144083">
    <property type="entry name" value="Magnesium transport protein CorA, transmembrane region"/>
    <property type="match status" value="1"/>
</dbReference>
<keyword evidence="8" id="KW-0406">Ion transport</keyword>
<evidence type="ECO:0000256" key="10">
    <source>
        <dbReference type="ARBA" id="ARBA00034269"/>
    </source>
</evidence>
<comment type="function">
    <text evidence="11">Mediates influx of magnesium ions. Alternates between open and closed states. Activated by low cytoplasmic Mg(2+) levels. Inactive when cytoplasmic Mg(2+) levels are high.</text>
</comment>
<dbReference type="GO" id="GO:0015095">
    <property type="term" value="F:magnesium ion transmembrane transporter activity"/>
    <property type="evidence" value="ECO:0007669"/>
    <property type="project" value="TreeGrafter"/>
</dbReference>